<feature type="compositionally biased region" description="Low complexity" evidence="1">
    <location>
        <begin position="10"/>
        <end position="27"/>
    </location>
</feature>
<protein>
    <submittedName>
        <fullName evidence="2">Uncharacterized protein</fullName>
    </submittedName>
</protein>
<dbReference type="EMBL" id="CP071090">
    <property type="protein sequence ID" value="QSQ22797.1"/>
    <property type="molecule type" value="Genomic_DNA"/>
</dbReference>
<keyword evidence="3" id="KW-1185">Reference proteome</keyword>
<gene>
    <name evidence="2" type="ORF">JY651_48195</name>
</gene>
<evidence type="ECO:0000313" key="2">
    <source>
        <dbReference type="EMBL" id="QSQ22797.1"/>
    </source>
</evidence>
<reference evidence="2 3" key="1">
    <citation type="submission" date="2021-02" db="EMBL/GenBank/DDBJ databases">
        <title>De Novo genome assembly of isolated myxobacteria.</title>
        <authorList>
            <person name="Stevens D.C."/>
        </authorList>
    </citation>
    <scope>NUCLEOTIDE SEQUENCE [LARGE SCALE GENOMIC DNA]</scope>
    <source>
        <strain evidence="3">SCPEA02</strain>
    </source>
</reference>
<proteinExistence type="predicted"/>
<feature type="region of interest" description="Disordered" evidence="1">
    <location>
        <begin position="1"/>
        <end position="44"/>
    </location>
</feature>
<sequence length="84" mass="8420">MRSFLGSTVAAKAGLSSSSPGSAPARGSGQGCQRRRSTTGGCSAASDVIAPMDVEVDANGFISVADRGAEEAGHKRIVKFAPIP</sequence>
<evidence type="ECO:0000313" key="3">
    <source>
        <dbReference type="Proteomes" id="UP000662747"/>
    </source>
</evidence>
<dbReference type="RefSeq" id="WP_206724373.1">
    <property type="nucleotide sequence ID" value="NZ_CP071090.1"/>
</dbReference>
<accession>A0ABX7NV63</accession>
<dbReference type="Proteomes" id="UP000662747">
    <property type="component" value="Chromosome"/>
</dbReference>
<name>A0ABX7NV63_9BACT</name>
<evidence type="ECO:0000256" key="1">
    <source>
        <dbReference type="SAM" id="MobiDB-lite"/>
    </source>
</evidence>
<organism evidence="2 3">
    <name type="scientific">Pyxidicoccus parkwayensis</name>
    <dbReference type="NCBI Taxonomy" id="2813578"/>
    <lineage>
        <taxon>Bacteria</taxon>
        <taxon>Pseudomonadati</taxon>
        <taxon>Myxococcota</taxon>
        <taxon>Myxococcia</taxon>
        <taxon>Myxococcales</taxon>
        <taxon>Cystobacterineae</taxon>
        <taxon>Myxococcaceae</taxon>
        <taxon>Pyxidicoccus</taxon>
    </lineage>
</organism>